<organism evidence="1 2">
    <name type="scientific">Mycobacterium simiae</name>
    <name type="common">Mycobacterium habana</name>
    <dbReference type="NCBI Taxonomy" id="1784"/>
    <lineage>
        <taxon>Bacteria</taxon>
        <taxon>Bacillati</taxon>
        <taxon>Actinomycetota</taxon>
        <taxon>Actinomycetes</taxon>
        <taxon>Mycobacteriales</taxon>
        <taxon>Mycobacteriaceae</taxon>
        <taxon>Mycobacterium</taxon>
        <taxon>Mycobacterium simiae complex</taxon>
    </lineage>
</organism>
<dbReference type="AlphaFoldDB" id="A0A1X0XRM3"/>
<sequence>MPLTPKFRACDFTWAVNVPTDGVGTGHTVISRGASHEVVAQVQLAAAEPQAHYNVRLIQSPRTSPGCAAGDPGVAAGGIDTDATGAGTVTVQGGIAAGTTGVWVFVDRPSPHSQRPIDFYTSEIITPI</sequence>
<dbReference type="Proteomes" id="UP000193040">
    <property type="component" value="Unassembled WGS sequence"/>
</dbReference>
<protein>
    <submittedName>
        <fullName evidence="1">Uncharacterized protein</fullName>
    </submittedName>
</protein>
<proteinExistence type="predicted"/>
<keyword evidence="2" id="KW-1185">Reference proteome</keyword>
<name>A0A1X0XRM3_MYCSI</name>
<evidence type="ECO:0000313" key="2">
    <source>
        <dbReference type="Proteomes" id="UP000193040"/>
    </source>
</evidence>
<accession>A0A1X0XRM3</accession>
<reference evidence="1 2" key="1">
    <citation type="submission" date="2017-03" db="EMBL/GenBank/DDBJ databases">
        <title>Genomic insights into Mycobacterium simiae human colonization.</title>
        <authorList>
            <person name="Steffani J.L."/>
            <person name="Brunck M.E."/>
            <person name="Cruz E."/>
            <person name="Montiel R."/>
            <person name="Barona F."/>
        </authorList>
    </citation>
    <scope>NUCLEOTIDE SEQUENCE [LARGE SCALE GENOMIC DNA]</scope>
    <source>
        <strain evidence="1 2">MsiGto</strain>
    </source>
</reference>
<dbReference type="EMBL" id="MZZM01000030">
    <property type="protein sequence ID" value="ORJ55555.1"/>
    <property type="molecule type" value="Genomic_DNA"/>
</dbReference>
<comment type="caution">
    <text evidence="1">The sequence shown here is derived from an EMBL/GenBank/DDBJ whole genome shotgun (WGS) entry which is preliminary data.</text>
</comment>
<evidence type="ECO:0000313" key="1">
    <source>
        <dbReference type="EMBL" id="ORJ55555.1"/>
    </source>
</evidence>
<gene>
    <name evidence="1" type="ORF">B5M45_24655</name>
</gene>